<keyword evidence="2" id="KW-0378">Hydrolase</keyword>
<reference evidence="6 7" key="1">
    <citation type="submission" date="2016-03" db="EMBL/GenBank/DDBJ databases">
        <title>Whole genome sequencing of Grifola frondosa 9006-11.</title>
        <authorList>
            <person name="Min B."/>
            <person name="Park H."/>
            <person name="Kim J.-G."/>
            <person name="Cho H."/>
            <person name="Oh Y.-L."/>
            <person name="Kong W.-S."/>
            <person name="Choi I.-G."/>
        </authorList>
    </citation>
    <scope>NUCLEOTIDE SEQUENCE [LARGE SCALE GENOMIC DNA]</scope>
    <source>
        <strain evidence="6 7">9006-11</strain>
    </source>
</reference>
<evidence type="ECO:0000256" key="1">
    <source>
        <dbReference type="ARBA" id="ARBA00022741"/>
    </source>
</evidence>
<gene>
    <name evidence="6" type="ORF">A0H81_00139</name>
</gene>
<accession>A0A1C7MQI0</accession>
<evidence type="ECO:0000313" key="7">
    <source>
        <dbReference type="Proteomes" id="UP000092993"/>
    </source>
</evidence>
<dbReference type="AlphaFoldDB" id="A0A1C7MQI0"/>
<dbReference type="OrthoDB" id="3156807at2759"/>
<evidence type="ECO:0000256" key="4">
    <source>
        <dbReference type="ARBA" id="ARBA00022840"/>
    </source>
</evidence>
<sequence>MIMTLYECKGLEFNDVFLYNFFKDSTVDHAQWRVVFNILHNDISAFLLDQIRDSSVCRELKFLYVAITRARTNLFLTDCSERAEPMRDIWTMREQVRIWAPGDYMPRLAMGSSLSAWAERAHNLFDNKKYEAAMHAFERARLPHEKHIAESYHLRDLARSTNLTNDYLDAAEKFMESAKYATLVSNRRKYLRIAGGCFADAKAYGESANAYAEAEEFILSGHQYLKLQKFKEAFDVVNSNRNTLTKTEADTFVEPIRLHYFRNEPVDDALKLFSTDEDAISFMKHHDLYPCLIAFLEKLGRYSDAAGVHLERGNVLPAIRLCFKNSSDGRSIRCGEQHLLKELWMKLTFGVKPGSKSWGTYLIQLLDAAKERPLSAVSFRQPDDIDDQIMMFLAIERGDADKLLKLGYRFLLRKDISSAILSLDNAFDNWNELEMNSASDAEIIEILQAFQAYAHLLKGWITKPSCADPPYDAYSAFEAQTKPVEFC</sequence>
<organism evidence="6 7">
    <name type="scientific">Grifola frondosa</name>
    <name type="common">Maitake</name>
    <name type="synonym">Polyporus frondosus</name>
    <dbReference type="NCBI Taxonomy" id="5627"/>
    <lineage>
        <taxon>Eukaryota</taxon>
        <taxon>Fungi</taxon>
        <taxon>Dikarya</taxon>
        <taxon>Basidiomycota</taxon>
        <taxon>Agaricomycotina</taxon>
        <taxon>Agaricomycetes</taxon>
        <taxon>Polyporales</taxon>
        <taxon>Grifolaceae</taxon>
        <taxon>Grifola</taxon>
    </lineage>
</organism>
<dbReference type="Pfam" id="PF13361">
    <property type="entry name" value="UvrD_C"/>
    <property type="match status" value="1"/>
</dbReference>
<dbReference type="Gene3D" id="3.40.50.300">
    <property type="entry name" value="P-loop containing nucleotide triphosphate hydrolases"/>
    <property type="match status" value="1"/>
</dbReference>
<dbReference type="PANTHER" id="PTHR21529">
    <property type="entry name" value="MAMMARY TURMOR VIRUS RECEPTOR HOMOLOG 1, 2 MTVR1, 2"/>
    <property type="match status" value="1"/>
</dbReference>
<dbReference type="InterPro" id="IPR014017">
    <property type="entry name" value="DNA_helicase_UvrD-like_C"/>
</dbReference>
<evidence type="ECO:0000259" key="5">
    <source>
        <dbReference type="Pfam" id="PF13361"/>
    </source>
</evidence>
<dbReference type="GO" id="GO:0004386">
    <property type="term" value="F:helicase activity"/>
    <property type="evidence" value="ECO:0007669"/>
    <property type="project" value="UniProtKB-KW"/>
</dbReference>
<protein>
    <recommendedName>
        <fullName evidence="5">UvrD-like helicase C-terminal domain-containing protein</fullName>
    </recommendedName>
</protein>
<dbReference type="PANTHER" id="PTHR21529:SF4">
    <property type="entry name" value="TPR AND ANKYRIN REPEAT-CONTAINING PROTEIN 1"/>
    <property type="match status" value="1"/>
</dbReference>
<dbReference type="SUPFAM" id="SSF52540">
    <property type="entry name" value="P-loop containing nucleoside triphosphate hydrolases"/>
    <property type="match status" value="1"/>
</dbReference>
<keyword evidence="7" id="KW-1185">Reference proteome</keyword>
<dbReference type="GO" id="GO:0016787">
    <property type="term" value="F:hydrolase activity"/>
    <property type="evidence" value="ECO:0007669"/>
    <property type="project" value="UniProtKB-KW"/>
</dbReference>
<dbReference type="InterPro" id="IPR027417">
    <property type="entry name" value="P-loop_NTPase"/>
</dbReference>
<comment type="caution">
    <text evidence="6">The sequence shown here is derived from an EMBL/GenBank/DDBJ whole genome shotgun (WGS) entry which is preliminary data.</text>
</comment>
<dbReference type="STRING" id="5627.A0A1C7MQI0"/>
<proteinExistence type="predicted"/>
<evidence type="ECO:0000256" key="3">
    <source>
        <dbReference type="ARBA" id="ARBA00022806"/>
    </source>
</evidence>
<keyword evidence="3" id="KW-0347">Helicase</keyword>
<evidence type="ECO:0000256" key="2">
    <source>
        <dbReference type="ARBA" id="ARBA00022801"/>
    </source>
</evidence>
<evidence type="ECO:0000313" key="6">
    <source>
        <dbReference type="EMBL" id="OBZ79122.1"/>
    </source>
</evidence>
<keyword evidence="1" id="KW-0547">Nucleotide-binding</keyword>
<name>A0A1C7MQI0_GRIFR</name>
<feature type="domain" description="UvrD-like helicase C-terminal" evidence="5">
    <location>
        <begin position="2"/>
        <end position="80"/>
    </location>
</feature>
<dbReference type="GO" id="GO:0005524">
    <property type="term" value="F:ATP binding"/>
    <property type="evidence" value="ECO:0007669"/>
    <property type="project" value="UniProtKB-KW"/>
</dbReference>
<keyword evidence="4" id="KW-0067">ATP-binding</keyword>
<dbReference type="InterPro" id="IPR039904">
    <property type="entry name" value="TRANK1"/>
</dbReference>
<dbReference type="Proteomes" id="UP000092993">
    <property type="component" value="Unassembled WGS sequence"/>
</dbReference>
<dbReference type="EMBL" id="LUGG01000001">
    <property type="protein sequence ID" value="OBZ79122.1"/>
    <property type="molecule type" value="Genomic_DNA"/>
</dbReference>